<comment type="caution">
    <text evidence="2">The sequence shown here is derived from an EMBL/GenBank/DDBJ whole genome shotgun (WGS) entry which is preliminary data.</text>
</comment>
<name>A0A2T5FYY4_9SPHN</name>
<reference evidence="2 3" key="1">
    <citation type="submission" date="2017-09" db="EMBL/GenBank/DDBJ databases">
        <title>Sphingomonas panjinensis sp.nov., isolated from oil-contaminated soil.</title>
        <authorList>
            <person name="Wang L."/>
            <person name="Chen L."/>
        </authorList>
    </citation>
    <scope>NUCLEOTIDE SEQUENCE [LARGE SCALE GENOMIC DNA]</scope>
    <source>
        <strain evidence="2 3">FW-11</strain>
    </source>
</reference>
<organism evidence="2 3">
    <name type="scientific">Sphingomonas oleivorans</name>
    <dbReference type="NCBI Taxonomy" id="1735121"/>
    <lineage>
        <taxon>Bacteria</taxon>
        <taxon>Pseudomonadati</taxon>
        <taxon>Pseudomonadota</taxon>
        <taxon>Alphaproteobacteria</taxon>
        <taxon>Sphingomonadales</taxon>
        <taxon>Sphingomonadaceae</taxon>
        <taxon>Sphingomonas</taxon>
    </lineage>
</organism>
<dbReference type="Proteomes" id="UP000244162">
    <property type="component" value="Unassembled WGS sequence"/>
</dbReference>
<sequence length="171" mass="19353">MAITAKLFLQGAQHDRPHVRQKPRPDGDIRMASHHRLDIVLHDLSVNGFSAEVNSTLPVDQQVWLKLPDRDPIDARIIRRRDRRIDARFAMPLDIRTVADALKAGSARWAPFPIGRPISEPRAGHRAQASSPYFPLGPASADHWPRRRKLIAMIVAALLLWTMIFTAISRL</sequence>
<dbReference type="AlphaFoldDB" id="A0A2T5FYY4"/>
<keyword evidence="3" id="KW-1185">Reference proteome</keyword>
<dbReference type="EMBL" id="NWBU01000006">
    <property type="protein sequence ID" value="PTQ11799.1"/>
    <property type="molecule type" value="Genomic_DNA"/>
</dbReference>
<evidence type="ECO:0000256" key="1">
    <source>
        <dbReference type="SAM" id="Phobius"/>
    </source>
</evidence>
<evidence type="ECO:0000313" key="3">
    <source>
        <dbReference type="Proteomes" id="UP000244162"/>
    </source>
</evidence>
<keyword evidence="1" id="KW-1133">Transmembrane helix</keyword>
<gene>
    <name evidence="2" type="ORF">CLG96_07685</name>
</gene>
<accession>A0A2T5FYY4</accession>
<dbReference type="RefSeq" id="WP_107967312.1">
    <property type="nucleotide sequence ID" value="NZ_NWBU01000006.1"/>
</dbReference>
<evidence type="ECO:0000313" key="2">
    <source>
        <dbReference type="EMBL" id="PTQ11799.1"/>
    </source>
</evidence>
<protein>
    <recommendedName>
        <fullName evidence="4">PilZ domain-containing protein</fullName>
    </recommendedName>
</protein>
<dbReference type="OrthoDB" id="9795572at2"/>
<feature type="transmembrane region" description="Helical" evidence="1">
    <location>
        <begin position="150"/>
        <end position="168"/>
    </location>
</feature>
<proteinExistence type="predicted"/>
<keyword evidence="1" id="KW-0472">Membrane</keyword>
<evidence type="ECO:0008006" key="4">
    <source>
        <dbReference type="Google" id="ProtNLM"/>
    </source>
</evidence>
<keyword evidence="1" id="KW-0812">Transmembrane</keyword>